<evidence type="ECO:0000313" key="11">
    <source>
        <dbReference type="EMBL" id="OCH99492.1"/>
    </source>
</evidence>
<dbReference type="NCBIfam" id="NF033656">
    <property type="entry name" value="DMQ_monoox_COQ7"/>
    <property type="match status" value="1"/>
</dbReference>
<feature type="binding site" evidence="9">
    <location>
        <position position="62"/>
    </location>
    <ligand>
        <name>Fe cation</name>
        <dbReference type="ChEBI" id="CHEBI:24875"/>
        <label>1</label>
    </ligand>
</feature>
<evidence type="ECO:0000256" key="1">
    <source>
        <dbReference type="ARBA" id="ARBA00004749"/>
    </source>
</evidence>
<comment type="cofactor">
    <cofactor evidence="9">
        <name>Fe cation</name>
        <dbReference type="ChEBI" id="CHEBI:24875"/>
    </cofactor>
    <text evidence="9">Binds 2 iron ions per subunit.</text>
</comment>
<reference evidence="11 13" key="2">
    <citation type="submission" date="2016-05" db="EMBL/GenBank/DDBJ databases">
        <authorList>
            <person name="Prochazka B."/>
            <person name="Indra A."/>
            <person name="Hasenberger P."/>
            <person name="Blaschitz M."/>
            <person name="Wagner L."/>
            <person name="Wewalka G."/>
            <person name="Sorschag S."/>
            <person name="Schmid D."/>
            <person name="Ruppitsch W."/>
        </authorList>
    </citation>
    <scope>NUCLEOTIDE SEQUENCE [LARGE SCALE GENOMIC DNA]</scope>
    <source>
        <strain evidence="11 13">974010_12</strain>
    </source>
</reference>
<evidence type="ECO:0000256" key="6">
    <source>
        <dbReference type="ARBA" id="ARBA00023004"/>
    </source>
</evidence>
<dbReference type="CDD" id="cd01042">
    <property type="entry name" value="DMQH"/>
    <property type="match status" value="1"/>
</dbReference>
<protein>
    <recommendedName>
        <fullName evidence="9">3-demethoxyubiquinol 3-hydroxylase</fullName>
        <shortName evidence="9">DMQ hydroxylase</shortName>
        <ecNumber evidence="9">1.14.99.60</ecNumber>
    </recommendedName>
    <alternativeName>
        <fullName evidence="9">2-nonaprenyl-3-methyl-6-methoxy-1,4-benzoquinol hydroxylase</fullName>
    </alternativeName>
</protein>
<keyword evidence="10" id="KW-0830">Ubiquinone</keyword>
<keyword evidence="13" id="KW-1185">Reference proteome</keyword>
<dbReference type="STRING" id="455.Ljam_1954"/>
<evidence type="ECO:0000256" key="5">
    <source>
        <dbReference type="ARBA" id="ARBA00023002"/>
    </source>
</evidence>
<dbReference type="PATRIC" id="fig|455.5.peg.2058"/>
<dbReference type="EMBL" id="LNYG01000013">
    <property type="protein sequence ID" value="KTD07759.1"/>
    <property type="molecule type" value="Genomic_DNA"/>
</dbReference>
<evidence type="ECO:0000256" key="9">
    <source>
        <dbReference type="HAMAP-Rule" id="MF_01658"/>
    </source>
</evidence>
<dbReference type="EC" id="1.14.99.60" evidence="9"/>
<feature type="binding site" evidence="9">
    <location>
        <position position="144"/>
    </location>
    <ligand>
        <name>Fe cation</name>
        <dbReference type="ChEBI" id="CHEBI:24875"/>
        <label>2</label>
    </ligand>
</feature>
<dbReference type="HAMAP" id="MF_01658">
    <property type="entry name" value="COQ7"/>
    <property type="match status" value="1"/>
</dbReference>
<reference evidence="10 12" key="1">
    <citation type="submission" date="2015-11" db="EMBL/GenBank/DDBJ databases">
        <title>Genomic analysis of 38 Legionella species identifies large and diverse effector repertoires.</title>
        <authorList>
            <person name="Burstein D."/>
            <person name="Amaro F."/>
            <person name="Zusman T."/>
            <person name="Lifshitz Z."/>
            <person name="Cohen O."/>
            <person name="Gilbert J.A."/>
            <person name="Pupko T."/>
            <person name="Shuman H.A."/>
            <person name="Segal G."/>
        </authorList>
    </citation>
    <scope>NUCLEOTIDE SEQUENCE [LARGE SCALE GENOMIC DNA]</scope>
    <source>
        <strain evidence="10 12">JA-26-G1-E2</strain>
    </source>
</reference>
<dbReference type="Gene3D" id="1.20.1260.10">
    <property type="match status" value="1"/>
</dbReference>
<keyword evidence="7 9" id="KW-0503">Monooxygenase</keyword>
<comment type="pathway">
    <text evidence="1 9">Cofactor biosynthesis; ubiquinone biosynthesis.</text>
</comment>
<dbReference type="SUPFAM" id="SSF47240">
    <property type="entry name" value="Ferritin-like"/>
    <property type="match status" value="1"/>
</dbReference>
<organism evidence="10 12">
    <name type="scientific">Legionella jamestowniensis</name>
    <dbReference type="NCBI Taxonomy" id="455"/>
    <lineage>
        <taxon>Bacteria</taxon>
        <taxon>Pseudomonadati</taxon>
        <taxon>Pseudomonadota</taxon>
        <taxon>Gammaproteobacteria</taxon>
        <taxon>Legionellales</taxon>
        <taxon>Legionellaceae</taxon>
        <taxon>Legionella</taxon>
    </lineage>
</organism>
<dbReference type="GO" id="GO:0046872">
    <property type="term" value="F:metal ion binding"/>
    <property type="evidence" value="ECO:0007669"/>
    <property type="project" value="UniProtKB-KW"/>
</dbReference>
<comment type="catalytic activity">
    <reaction evidence="9">
        <text>a 5-methoxy-2-methyl-3-(all-trans-polyprenyl)benzene-1,4-diol + AH2 + O2 = a 3-demethylubiquinol + A + H2O</text>
        <dbReference type="Rhea" id="RHEA:50908"/>
        <dbReference type="Rhea" id="RHEA-COMP:10859"/>
        <dbReference type="Rhea" id="RHEA-COMP:10914"/>
        <dbReference type="ChEBI" id="CHEBI:13193"/>
        <dbReference type="ChEBI" id="CHEBI:15377"/>
        <dbReference type="ChEBI" id="CHEBI:15379"/>
        <dbReference type="ChEBI" id="CHEBI:17499"/>
        <dbReference type="ChEBI" id="CHEBI:84167"/>
        <dbReference type="ChEBI" id="CHEBI:84422"/>
        <dbReference type="EC" id="1.14.99.60"/>
    </reaction>
</comment>
<evidence type="ECO:0000256" key="2">
    <source>
        <dbReference type="ARBA" id="ARBA00022475"/>
    </source>
</evidence>
<comment type="similarity">
    <text evidence="9">Belongs to the COQ7 family.</text>
</comment>
<proteinExistence type="inferred from homology"/>
<evidence type="ECO:0000256" key="7">
    <source>
        <dbReference type="ARBA" id="ARBA00023033"/>
    </source>
</evidence>
<dbReference type="RefSeq" id="WP_058449851.1">
    <property type="nucleotide sequence ID" value="NZ_CAAAJF010000002.1"/>
</dbReference>
<evidence type="ECO:0000313" key="13">
    <source>
        <dbReference type="Proteomes" id="UP000093336"/>
    </source>
</evidence>
<evidence type="ECO:0000256" key="3">
    <source>
        <dbReference type="ARBA" id="ARBA00022688"/>
    </source>
</evidence>
<keyword evidence="5 9" id="KW-0560">Oxidoreductase</keyword>
<comment type="caution">
    <text evidence="10">The sequence shown here is derived from an EMBL/GenBank/DDBJ whole genome shotgun (WGS) entry which is preliminary data.</text>
</comment>
<accession>A0A0W0UJ09</accession>
<dbReference type="Proteomes" id="UP000054715">
    <property type="component" value="Unassembled WGS sequence"/>
</dbReference>
<keyword evidence="6 9" id="KW-0408">Iron</keyword>
<keyword evidence="8 9" id="KW-0472">Membrane</keyword>
<name>A0A0W0UJ09_9GAMM</name>
<dbReference type="Pfam" id="PF03232">
    <property type="entry name" value="COQ7"/>
    <property type="match status" value="1"/>
</dbReference>
<dbReference type="InterPro" id="IPR011566">
    <property type="entry name" value="Ubq_synth_Coq7"/>
</dbReference>
<evidence type="ECO:0000256" key="4">
    <source>
        <dbReference type="ARBA" id="ARBA00022723"/>
    </source>
</evidence>
<keyword evidence="2 9" id="KW-1003">Cell membrane</keyword>
<dbReference type="InterPro" id="IPR012347">
    <property type="entry name" value="Ferritin-like"/>
</dbReference>
<keyword evidence="4 9" id="KW-0479">Metal-binding</keyword>
<feature type="binding site" evidence="9">
    <location>
        <position position="179"/>
    </location>
    <ligand>
        <name>Fe cation</name>
        <dbReference type="ChEBI" id="CHEBI:24875"/>
        <label>2</label>
    </ligand>
</feature>
<dbReference type="InterPro" id="IPR009078">
    <property type="entry name" value="Ferritin-like_SF"/>
</dbReference>
<sequence length="213" mass="23568">MRTLNLLDSLIGEIDAALRTLRPPTLRSSTRMTPAASISENCLNASEKKHVAGLMRVNHSGEVCAQALYRGQALTAQLVEVKTQMAKAAAEEIDHLAWCEQRLNELNSQPSLLNPLWYFGSFMLGIVAGAAGDRYSLGFVAETEKQVSQHLQKHLRKLPAQDNKTKHILEQMHEDETQHADIAIAAGAAELPEFIKKIMGAVSKLMTYSSYHF</sequence>
<evidence type="ECO:0000313" key="12">
    <source>
        <dbReference type="Proteomes" id="UP000054715"/>
    </source>
</evidence>
<feature type="binding site" evidence="9">
    <location>
        <position position="92"/>
    </location>
    <ligand>
        <name>Fe cation</name>
        <dbReference type="ChEBI" id="CHEBI:24875"/>
        <label>2</label>
    </ligand>
</feature>
<dbReference type="GO" id="GO:0006744">
    <property type="term" value="P:ubiquinone biosynthetic process"/>
    <property type="evidence" value="ECO:0007669"/>
    <property type="project" value="UniProtKB-UniRule"/>
</dbReference>
<dbReference type="PANTHER" id="PTHR11237">
    <property type="entry name" value="COENZYME Q10 BIOSYNTHESIS PROTEIN 7"/>
    <property type="match status" value="1"/>
</dbReference>
<dbReference type="GO" id="GO:0008682">
    <property type="term" value="F:3-demethoxyubiquinol 3-hydroxylase activity"/>
    <property type="evidence" value="ECO:0007669"/>
    <property type="project" value="UniProtKB-EC"/>
</dbReference>
<dbReference type="Proteomes" id="UP000093336">
    <property type="component" value="Unassembled WGS sequence"/>
</dbReference>
<keyword evidence="3 9" id="KW-0831">Ubiquinone biosynthesis</keyword>
<comment type="subcellular location">
    <subcellularLocation>
        <location evidence="9">Cell membrane</location>
        <topology evidence="9">Peripheral membrane protein</topology>
    </subcellularLocation>
</comment>
<feature type="binding site" evidence="9">
    <location>
        <position position="95"/>
    </location>
    <ligand>
        <name>Fe cation</name>
        <dbReference type="ChEBI" id="CHEBI:24875"/>
        <label>1</label>
    </ligand>
</feature>
<feature type="binding site" evidence="9">
    <location>
        <position position="176"/>
    </location>
    <ligand>
        <name>Fe cation</name>
        <dbReference type="ChEBI" id="CHEBI:24875"/>
        <label>1</label>
    </ligand>
</feature>
<dbReference type="OrthoDB" id="5192789at2"/>
<comment type="function">
    <text evidence="9">Catalyzes the hydroxylation of 2-nonaprenyl-3-methyl-6-methoxy-1,4-benzoquinol during ubiquinone biosynthesis.</text>
</comment>
<dbReference type="EMBL" id="LYOZ01000001">
    <property type="protein sequence ID" value="OCH99492.1"/>
    <property type="molecule type" value="Genomic_DNA"/>
</dbReference>
<evidence type="ECO:0000313" key="10">
    <source>
        <dbReference type="EMBL" id="KTD07759.1"/>
    </source>
</evidence>
<dbReference type="GO" id="GO:0005886">
    <property type="term" value="C:plasma membrane"/>
    <property type="evidence" value="ECO:0007669"/>
    <property type="project" value="UniProtKB-SubCell"/>
</dbReference>
<evidence type="ECO:0000256" key="8">
    <source>
        <dbReference type="ARBA" id="ARBA00023136"/>
    </source>
</evidence>
<dbReference type="InterPro" id="IPR047809">
    <property type="entry name" value="COQ7_proteobact"/>
</dbReference>
<feature type="binding site" evidence="9">
    <location>
        <position position="92"/>
    </location>
    <ligand>
        <name>Fe cation</name>
        <dbReference type="ChEBI" id="CHEBI:24875"/>
        <label>1</label>
    </ligand>
</feature>
<dbReference type="PANTHER" id="PTHR11237:SF4">
    <property type="entry name" value="5-DEMETHOXYUBIQUINONE HYDROXYLASE, MITOCHONDRIAL"/>
    <property type="match status" value="1"/>
</dbReference>
<dbReference type="AlphaFoldDB" id="A0A0W0UJ09"/>
<feature type="binding site" evidence="9">
    <location>
        <position position="176"/>
    </location>
    <ligand>
        <name>Fe cation</name>
        <dbReference type="ChEBI" id="CHEBI:24875"/>
        <label>2</label>
    </ligand>
</feature>
<dbReference type="UniPathway" id="UPA00232"/>
<gene>
    <name evidence="9" type="primary">coq7</name>
    <name evidence="11" type="ORF">A8135_07370</name>
    <name evidence="10" type="ORF">Ljam_1954</name>
</gene>